<dbReference type="EMBL" id="VDEP01000071">
    <property type="protein sequence ID" value="KAA1133460.1"/>
    <property type="molecule type" value="Genomic_DNA"/>
</dbReference>
<reference evidence="4 5" key="1">
    <citation type="submission" date="2019-05" db="EMBL/GenBank/DDBJ databases">
        <title>Emergence of the Ug99 lineage of the wheat stem rust pathogen through somatic hybridization.</title>
        <authorList>
            <person name="Li F."/>
            <person name="Upadhyaya N.M."/>
            <person name="Sperschneider J."/>
            <person name="Matny O."/>
            <person name="Nguyen-Phuc H."/>
            <person name="Mago R."/>
            <person name="Raley C."/>
            <person name="Miller M.E."/>
            <person name="Silverstein K.A.T."/>
            <person name="Henningsen E."/>
            <person name="Hirsch C.D."/>
            <person name="Visser B."/>
            <person name="Pretorius Z.A."/>
            <person name="Steffenson B.J."/>
            <person name="Schwessinger B."/>
            <person name="Dodds P.N."/>
            <person name="Figueroa M."/>
        </authorList>
    </citation>
    <scope>NUCLEOTIDE SEQUENCE [LARGE SCALE GENOMIC DNA]</scope>
    <source>
        <strain evidence="2">21-0</strain>
        <strain evidence="3 5">Ug99</strain>
    </source>
</reference>
<evidence type="ECO:0000313" key="4">
    <source>
        <dbReference type="Proteomes" id="UP000324748"/>
    </source>
</evidence>
<organism evidence="3 5">
    <name type="scientific">Puccinia graminis f. sp. tritici</name>
    <dbReference type="NCBI Taxonomy" id="56615"/>
    <lineage>
        <taxon>Eukaryota</taxon>
        <taxon>Fungi</taxon>
        <taxon>Dikarya</taxon>
        <taxon>Basidiomycota</taxon>
        <taxon>Pucciniomycotina</taxon>
        <taxon>Pucciniomycetes</taxon>
        <taxon>Pucciniales</taxon>
        <taxon>Pucciniaceae</taxon>
        <taxon>Puccinia</taxon>
    </lineage>
</organism>
<name>A0A5B0S6D0_PUCGR</name>
<proteinExistence type="predicted"/>
<dbReference type="Proteomes" id="UP000325313">
    <property type="component" value="Unassembled WGS sequence"/>
</dbReference>
<evidence type="ECO:0000256" key="1">
    <source>
        <dbReference type="SAM" id="MobiDB-lite"/>
    </source>
</evidence>
<sequence>MTEKRITIHRRLALHQKRLAQARNRTKRTVPMNIQPTAEYHEPVPEGPPESPLDESCASASMEEMENPTNIADGIREAQEEHSRQLRIALDLINRMSSNDFFDAIEQPVGGPEDYDRMDWLYDEMDAEQMDGVDEDPLEDVEENPTEEQEWYPFKNKMVC</sequence>
<evidence type="ECO:0000313" key="3">
    <source>
        <dbReference type="EMBL" id="KAA1133460.1"/>
    </source>
</evidence>
<dbReference type="Proteomes" id="UP000324748">
    <property type="component" value="Unassembled WGS sequence"/>
</dbReference>
<protein>
    <submittedName>
        <fullName evidence="3">Uncharacterized protein</fullName>
    </submittedName>
</protein>
<evidence type="ECO:0000313" key="2">
    <source>
        <dbReference type="EMBL" id="KAA1082642.1"/>
    </source>
</evidence>
<accession>A0A5B0S6D0</accession>
<feature type="region of interest" description="Disordered" evidence="1">
    <location>
        <begin position="34"/>
        <end position="65"/>
    </location>
</feature>
<comment type="caution">
    <text evidence="3">The sequence shown here is derived from an EMBL/GenBank/DDBJ whole genome shotgun (WGS) entry which is preliminary data.</text>
</comment>
<keyword evidence="4" id="KW-1185">Reference proteome</keyword>
<dbReference type="EMBL" id="VSWC01000119">
    <property type="protein sequence ID" value="KAA1082642.1"/>
    <property type="molecule type" value="Genomic_DNA"/>
</dbReference>
<dbReference type="AlphaFoldDB" id="A0A5B0S6D0"/>
<gene>
    <name evidence="2" type="ORF">PGT21_009146</name>
    <name evidence="3" type="ORF">PGTUg99_014678</name>
</gene>
<evidence type="ECO:0000313" key="5">
    <source>
        <dbReference type="Proteomes" id="UP000325313"/>
    </source>
</evidence>